<feature type="signal peptide" evidence="3">
    <location>
        <begin position="1"/>
        <end position="27"/>
    </location>
</feature>
<feature type="chain" id="PRO_5003010588" evidence="3">
    <location>
        <begin position="28"/>
        <end position="410"/>
    </location>
</feature>
<evidence type="ECO:0000313" key="5">
    <source>
        <dbReference type="EMBL" id="ACY19283.1"/>
    </source>
</evidence>
<keyword evidence="6" id="KW-1185">Reference proteome</keyword>
<organism evidence="5 6">
    <name type="scientific">Haliangium ochraceum (strain DSM 14365 / JCM 11303 / SMP-2)</name>
    <dbReference type="NCBI Taxonomy" id="502025"/>
    <lineage>
        <taxon>Bacteria</taxon>
        <taxon>Pseudomonadati</taxon>
        <taxon>Myxococcota</taxon>
        <taxon>Polyangia</taxon>
        <taxon>Haliangiales</taxon>
        <taxon>Kofleriaceae</taxon>
        <taxon>Haliangium</taxon>
    </lineage>
</organism>
<dbReference type="InterPro" id="IPR013229">
    <property type="entry name" value="PEGA"/>
</dbReference>
<feature type="compositionally biased region" description="Basic and acidic residues" evidence="1">
    <location>
        <begin position="308"/>
        <end position="317"/>
    </location>
</feature>
<dbReference type="Gene3D" id="3.40.50.10610">
    <property type="entry name" value="ABC-type transport auxiliary lipoprotein component"/>
    <property type="match status" value="1"/>
</dbReference>
<evidence type="ECO:0000259" key="4">
    <source>
        <dbReference type="Pfam" id="PF08308"/>
    </source>
</evidence>
<evidence type="ECO:0000313" key="6">
    <source>
        <dbReference type="Proteomes" id="UP000001880"/>
    </source>
</evidence>
<evidence type="ECO:0000256" key="1">
    <source>
        <dbReference type="SAM" id="MobiDB-lite"/>
    </source>
</evidence>
<sequence>MRAFMRQRIAVFLAVLAALAVATTAYAQSKPAVAILGLEVIDNGSGIDPETTGLAKLLTQALRERTRLDTSPYRLAPNSEKALLELKLLSGCADEARNCMATIGRELRADWLVYGKIERRDTGFQVTLRLLNVDTMAMERVTTEVIPFADNNPPAINNKWSRVLFNRLTGIPEQGNLEIAANAGQGRVFVDGQLATTLRDGSTRIDGLAEGKHAVVIEAEGYARYETSVTIGAGQTESLDAQLMELSAPGAPAGEERSGGFARTMTWVSGAVALAAGGGLAFSGYKVRGFKSDSEKFAKANNSSAPDGYDKQKDHCGSENSSLDWGDREDEYKRICDGGEQYQNLSFVFGGVAAAAGVATVVFAYMGYFGDDDSSAERVSGKPGKRKERTVQFTPTITPDYVGGGVVIEF</sequence>
<dbReference type="SUPFAM" id="SSF49452">
    <property type="entry name" value="Starch-binding domain-like"/>
    <property type="match status" value="1"/>
</dbReference>
<keyword evidence="2" id="KW-1133">Transmembrane helix</keyword>
<gene>
    <name evidence="5" type="ordered locus">Hoch_6819</name>
</gene>
<dbReference type="HOGENOM" id="CLU_670432_0_0_7"/>
<evidence type="ECO:0000256" key="2">
    <source>
        <dbReference type="SAM" id="Phobius"/>
    </source>
</evidence>
<feature type="region of interest" description="Disordered" evidence="1">
    <location>
        <begin position="299"/>
        <end position="324"/>
    </location>
</feature>
<keyword evidence="2" id="KW-0812">Transmembrane</keyword>
<dbReference type="Proteomes" id="UP000001880">
    <property type="component" value="Chromosome"/>
</dbReference>
<proteinExistence type="predicted"/>
<keyword evidence="2" id="KW-0472">Membrane</keyword>
<protein>
    <submittedName>
        <fullName evidence="5">PEGA domain protein</fullName>
    </submittedName>
</protein>
<name>D0LUG0_HALO1</name>
<dbReference type="EMBL" id="CP001804">
    <property type="protein sequence ID" value="ACY19283.1"/>
    <property type="molecule type" value="Genomic_DNA"/>
</dbReference>
<keyword evidence="3" id="KW-0732">Signal</keyword>
<dbReference type="KEGG" id="hoh:Hoch_6819"/>
<accession>D0LUG0</accession>
<dbReference type="Gene3D" id="2.60.40.1120">
    <property type="entry name" value="Carboxypeptidase-like, regulatory domain"/>
    <property type="match status" value="1"/>
</dbReference>
<dbReference type="GO" id="GO:0030246">
    <property type="term" value="F:carbohydrate binding"/>
    <property type="evidence" value="ECO:0007669"/>
    <property type="project" value="InterPro"/>
</dbReference>
<evidence type="ECO:0000256" key="3">
    <source>
        <dbReference type="SAM" id="SignalP"/>
    </source>
</evidence>
<dbReference type="eggNOG" id="ENOG5030CTT">
    <property type="taxonomic scope" value="Bacteria"/>
</dbReference>
<reference evidence="5 6" key="1">
    <citation type="journal article" date="2010" name="Stand. Genomic Sci.">
        <title>Complete genome sequence of Haliangium ochraceum type strain (SMP-2).</title>
        <authorList>
            <consortium name="US DOE Joint Genome Institute (JGI-PGF)"/>
            <person name="Ivanova N."/>
            <person name="Daum C."/>
            <person name="Lang E."/>
            <person name="Abt B."/>
            <person name="Kopitz M."/>
            <person name="Saunders E."/>
            <person name="Lapidus A."/>
            <person name="Lucas S."/>
            <person name="Glavina Del Rio T."/>
            <person name="Nolan M."/>
            <person name="Tice H."/>
            <person name="Copeland A."/>
            <person name="Cheng J.F."/>
            <person name="Chen F."/>
            <person name="Bruce D."/>
            <person name="Goodwin L."/>
            <person name="Pitluck S."/>
            <person name="Mavromatis K."/>
            <person name="Pati A."/>
            <person name="Mikhailova N."/>
            <person name="Chen A."/>
            <person name="Palaniappan K."/>
            <person name="Land M."/>
            <person name="Hauser L."/>
            <person name="Chang Y.J."/>
            <person name="Jeffries C.D."/>
            <person name="Detter J.C."/>
            <person name="Brettin T."/>
            <person name="Rohde M."/>
            <person name="Goker M."/>
            <person name="Bristow J."/>
            <person name="Markowitz V."/>
            <person name="Eisen J.A."/>
            <person name="Hugenholtz P."/>
            <person name="Kyrpides N.C."/>
            <person name="Klenk H.P."/>
        </authorList>
    </citation>
    <scope>NUCLEOTIDE SEQUENCE [LARGE SCALE GENOMIC DNA]</scope>
    <source>
        <strain evidence="6">DSM 14365 / CIP 107738 / JCM 11303 / AJ 13395 / SMP-2</strain>
    </source>
</reference>
<feature type="domain" description="PEGA" evidence="4">
    <location>
        <begin position="176"/>
        <end position="245"/>
    </location>
</feature>
<dbReference type="STRING" id="502025.Hoch_6819"/>
<feature type="transmembrane region" description="Helical" evidence="2">
    <location>
        <begin position="345"/>
        <end position="368"/>
    </location>
</feature>
<dbReference type="InterPro" id="IPR013784">
    <property type="entry name" value="Carb-bd-like_fold"/>
</dbReference>
<dbReference type="AlphaFoldDB" id="D0LUG0"/>
<dbReference type="Pfam" id="PF08308">
    <property type="entry name" value="PEGA"/>
    <property type="match status" value="1"/>
</dbReference>